<dbReference type="InterPro" id="IPR010137">
    <property type="entry name" value="Lipid_A_LpxA"/>
</dbReference>
<dbReference type="AlphaFoldDB" id="A0A6N3X223"/>
<evidence type="ECO:0000313" key="7">
    <source>
        <dbReference type="EMBL" id="KKZ10775.1"/>
    </source>
</evidence>
<evidence type="ECO:0000256" key="1">
    <source>
        <dbReference type="ARBA" id="ARBA00022516"/>
    </source>
</evidence>
<keyword evidence="5 7" id="KW-0012">Acyltransferase</keyword>
<evidence type="ECO:0000313" key="8">
    <source>
        <dbReference type="Proteomes" id="UP000035054"/>
    </source>
</evidence>
<dbReference type="InterPro" id="IPR011004">
    <property type="entry name" value="Trimer_LpxA-like_sf"/>
</dbReference>
<feature type="domain" description="UDP N-acetylglucosamine O-acyltransferase C-terminal" evidence="6">
    <location>
        <begin position="181"/>
        <end position="259"/>
    </location>
</feature>
<organism evidence="7 8">
    <name type="scientific">Candidatus Synechococcus spongiarum 142</name>
    <dbReference type="NCBI Taxonomy" id="1608213"/>
    <lineage>
        <taxon>Bacteria</taxon>
        <taxon>Bacillati</taxon>
        <taxon>Cyanobacteriota</taxon>
        <taxon>Cyanophyceae</taxon>
        <taxon>Synechococcales</taxon>
        <taxon>Synechococcaceae</taxon>
        <taxon>Synechococcus</taxon>
    </lineage>
</organism>
<dbReference type="SUPFAM" id="SSF51161">
    <property type="entry name" value="Trimeric LpxA-like enzymes"/>
    <property type="match status" value="1"/>
</dbReference>
<protein>
    <submittedName>
        <fullName evidence="7">UDP-N-acetylglucosamine acyltransferase</fullName>
    </submittedName>
</protein>
<gene>
    <name evidence="7" type="ORF">TH68_09770</name>
</gene>
<dbReference type="Pfam" id="PF13720">
    <property type="entry name" value="Acetyltransf_11"/>
    <property type="match status" value="1"/>
</dbReference>
<dbReference type="GO" id="GO:0043886">
    <property type="term" value="F:structural constituent of carboxysome shell"/>
    <property type="evidence" value="ECO:0007669"/>
    <property type="project" value="UniProtKB-ARBA"/>
</dbReference>
<evidence type="ECO:0000256" key="2">
    <source>
        <dbReference type="ARBA" id="ARBA00022556"/>
    </source>
</evidence>
<evidence type="ECO:0000256" key="3">
    <source>
        <dbReference type="ARBA" id="ARBA00022679"/>
    </source>
</evidence>
<dbReference type="GO" id="GO:0009245">
    <property type="term" value="P:lipid A biosynthetic process"/>
    <property type="evidence" value="ECO:0007669"/>
    <property type="project" value="UniProtKB-KW"/>
</dbReference>
<dbReference type="PANTHER" id="PTHR43480:SF1">
    <property type="entry name" value="ACYL-[ACYL-CARRIER-PROTEIN]--UDP-N-ACETYLGLUCOSAMINE O-ACYLTRANSFERASE, MITOCHONDRIAL-RELATED"/>
    <property type="match status" value="1"/>
</dbReference>
<dbReference type="InterPro" id="IPR001451">
    <property type="entry name" value="Hexapep"/>
</dbReference>
<name>A0A6N3X223_9SYNE</name>
<dbReference type="Pfam" id="PF00132">
    <property type="entry name" value="Hexapep"/>
    <property type="match status" value="1"/>
</dbReference>
<dbReference type="Gene3D" id="2.160.10.10">
    <property type="entry name" value="Hexapeptide repeat proteins"/>
    <property type="match status" value="1"/>
</dbReference>
<dbReference type="GO" id="GO:0016020">
    <property type="term" value="C:membrane"/>
    <property type="evidence" value="ECO:0007669"/>
    <property type="project" value="GOC"/>
</dbReference>
<dbReference type="GO" id="GO:0031470">
    <property type="term" value="C:carboxysome"/>
    <property type="evidence" value="ECO:0007669"/>
    <property type="project" value="UniProtKB-ARBA"/>
</dbReference>
<dbReference type="Proteomes" id="UP000035054">
    <property type="component" value="Unassembled WGS sequence"/>
</dbReference>
<dbReference type="EMBL" id="JXUO01000306">
    <property type="protein sequence ID" value="KKZ10775.1"/>
    <property type="molecule type" value="Genomic_DNA"/>
</dbReference>
<comment type="caution">
    <text evidence="7">The sequence shown here is derived from an EMBL/GenBank/DDBJ whole genome shotgun (WGS) entry which is preliminary data.</text>
</comment>
<dbReference type="InterPro" id="IPR037157">
    <property type="entry name" value="Acetyltransf_C_sf"/>
</dbReference>
<proteinExistence type="predicted"/>
<dbReference type="PANTHER" id="PTHR43480">
    <property type="entry name" value="ACYL-[ACYL-CARRIER-PROTEIN]--UDP-N-ACETYLGLUCOSAMINE O-ACYLTRANSFERASE"/>
    <property type="match status" value="1"/>
</dbReference>
<dbReference type="Gene3D" id="1.20.1180.10">
    <property type="entry name" value="Udp N-acetylglucosamine O-acyltransferase, C-terminal domain"/>
    <property type="match status" value="1"/>
</dbReference>
<evidence type="ECO:0000259" key="6">
    <source>
        <dbReference type="Pfam" id="PF13720"/>
    </source>
</evidence>
<evidence type="ECO:0000256" key="5">
    <source>
        <dbReference type="ARBA" id="ARBA00023315"/>
    </source>
</evidence>
<reference evidence="7 8" key="1">
    <citation type="submission" date="2015-01" db="EMBL/GenBank/DDBJ databases">
        <title>Lifestyle Evolution in Cyanobacterial Symbionts of Sponges.</title>
        <authorList>
            <person name="Burgsdorf I."/>
            <person name="Slaby B.M."/>
            <person name="Handley K.M."/>
            <person name="Haber M."/>
            <person name="Blom J."/>
            <person name="Marshall C.W."/>
            <person name="Gilbert J.A."/>
            <person name="Hentschel U."/>
            <person name="Steindler L."/>
        </authorList>
    </citation>
    <scope>NUCLEOTIDE SEQUENCE [LARGE SCALE GENOMIC DNA]</scope>
    <source>
        <strain evidence="7">142</strain>
    </source>
</reference>
<sequence>MQTDLLEPHIHPTAVVDPEASLSPGVMVGPYAVIGSKVTIGPNCRIGPHAVLEGRLTMGRDNRIFPGACLGLAPQDLKYQGADTEVRIGNGNTFREYVTVNRATEEGQTTRVGDGNLLMAYCHIAHNCILGNRIVMSNSVQVAGHVSIHDSAVIGGALGIHQFVQIGSLAMVGGMSRVDRDIPPYCMVEGHPARVRGLNKVGLRRSGLDSIHGAAYLQELQDIWKLFYRSEMTIAQALEQVRNRPWHGPAATFSRFMEDSLAPGRRGPLPATRG</sequence>
<dbReference type="CDD" id="cd03351">
    <property type="entry name" value="LbH_UDP-GlcNAc_AT"/>
    <property type="match status" value="1"/>
</dbReference>
<keyword evidence="2" id="KW-0441">Lipid A biosynthesis</keyword>
<keyword evidence="1" id="KW-0444">Lipid biosynthesis</keyword>
<dbReference type="PIRSF" id="PIRSF000456">
    <property type="entry name" value="UDP-GlcNAc_acltr"/>
    <property type="match status" value="1"/>
</dbReference>
<accession>A0A6N3X223</accession>
<keyword evidence="4" id="KW-0443">Lipid metabolism</keyword>
<dbReference type="GO" id="GO:0008780">
    <property type="term" value="F:acyl-[acyl-carrier-protein]-UDP-N-acetylglucosamine O-acyltransferase activity"/>
    <property type="evidence" value="ECO:0007669"/>
    <property type="project" value="InterPro"/>
</dbReference>
<dbReference type="NCBIfam" id="TIGR01852">
    <property type="entry name" value="lipid_A_lpxA"/>
    <property type="match status" value="1"/>
</dbReference>
<evidence type="ECO:0000256" key="4">
    <source>
        <dbReference type="ARBA" id="ARBA00023098"/>
    </source>
</evidence>
<dbReference type="NCBIfam" id="NF003657">
    <property type="entry name" value="PRK05289.1"/>
    <property type="match status" value="1"/>
</dbReference>
<dbReference type="InterPro" id="IPR029098">
    <property type="entry name" value="Acetyltransf_C"/>
</dbReference>
<keyword evidence="3 7" id="KW-0808">Transferase</keyword>